<reference evidence="4" key="1">
    <citation type="submission" date="2020-01" db="EMBL/GenBank/DDBJ databases">
        <authorList>
            <person name="Meier V. D."/>
            <person name="Meier V D."/>
        </authorList>
    </citation>
    <scope>NUCLEOTIDE SEQUENCE</scope>
    <source>
        <strain evidence="4">HLG_WM_MAG_09</strain>
    </source>
</reference>
<evidence type="ECO:0000313" key="4">
    <source>
        <dbReference type="EMBL" id="CAA6830277.1"/>
    </source>
</evidence>
<dbReference type="AlphaFoldDB" id="A0A6S6UK97"/>
<gene>
    <name evidence="4" type="ORF">HELGO_WM24413</name>
</gene>
<comment type="similarity">
    <text evidence="1">Belongs to the metallo-beta-lactamase superfamily. Class-B beta-lactamase family.</text>
</comment>
<dbReference type="SUPFAM" id="SSF56281">
    <property type="entry name" value="Metallo-hydrolase/oxidoreductase"/>
    <property type="match status" value="1"/>
</dbReference>
<dbReference type="InterPro" id="IPR036866">
    <property type="entry name" value="RibonucZ/Hydroxyglut_hydro"/>
</dbReference>
<feature type="signal peptide" evidence="2">
    <location>
        <begin position="1"/>
        <end position="23"/>
    </location>
</feature>
<keyword evidence="2" id="KW-0732">Signal</keyword>
<feature type="domain" description="Metallo-beta-lactamase" evidence="3">
    <location>
        <begin position="64"/>
        <end position="251"/>
    </location>
</feature>
<proteinExistence type="inferred from homology"/>
<dbReference type="PANTHER" id="PTHR42951:SF4">
    <property type="entry name" value="ACYL-COENZYME A THIOESTERASE MBLAC2"/>
    <property type="match status" value="1"/>
</dbReference>
<dbReference type="InterPro" id="IPR050855">
    <property type="entry name" value="NDM-1-like"/>
</dbReference>
<evidence type="ECO:0000256" key="1">
    <source>
        <dbReference type="ARBA" id="ARBA00005250"/>
    </source>
</evidence>
<dbReference type="SMART" id="SM00849">
    <property type="entry name" value="Lactamase_B"/>
    <property type="match status" value="1"/>
</dbReference>
<sequence>MKLILKKVAVATLLVGLSGGILALDKPVHKDILENMKPQKLTDHVWMIEGPKGFPTPENEGFMNNPGYIVTDDSVVVIDPGSSTAIGRAVVAHIQKQTDKPITHVFTTHVHGDHWLANEAIQEVYPDAKFFAHEQMIELAKGGEAENWLNNMETLTEGATKGTVPVIPTEALEHEQVFEIGGVTIKAHLPQEKAHTTTDVMYEVMNDKVLFTGDNINHLRIVRMDDGSFVGNIAAADYALALDIETIVPGHGPRGSKKTLQFNQQYLSTLYGSVKEMREDDMEAFEMKPVIAEKLGEFKDWVGFEDELGKHISLSVLEAEEEDF</sequence>
<evidence type="ECO:0000259" key="3">
    <source>
        <dbReference type="SMART" id="SM00849"/>
    </source>
</evidence>
<organism evidence="4">
    <name type="scientific">uncultured Thiotrichaceae bacterium</name>
    <dbReference type="NCBI Taxonomy" id="298394"/>
    <lineage>
        <taxon>Bacteria</taxon>
        <taxon>Pseudomonadati</taxon>
        <taxon>Pseudomonadota</taxon>
        <taxon>Gammaproteobacteria</taxon>
        <taxon>Thiotrichales</taxon>
        <taxon>Thiotrichaceae</taxon>
        <taxon>environmental samples</taxon>
    </lineage>
</organism>
<name>A0A6S6UK97_9GAMM</name>
<feature type="chain" id="PRO_5028012786" description="Metallo-beta-lactamase domain-containing protein" evidence="2">
    <location>
        <begin position="24"/>
        <end position="324"/>
    </location>
</feature>
<evidence type="ECO:0000256" key="2">
    <source>
        <dbReference type="SAM" id="SignalP"/>
    </source>
</evidence>
<protein>
    <recommendedName>
        <fullName evidence="3">Metallo-beta-lactamase domain-containing protein</fullName>
    </recommendedName>
</protein>
<dbReference type="Pfam" id="PF00753">
    <property type="entry name" value="Lactamase_B"/>
    <property type="match status" value="1"/>
</dbReference>
<dbReference type="Gene3D" id="3.60.15.10">
    <property type="entry name" value="Ribonuclease Z/Hydroxyacylglutathione hydrolase-like"/>
    <property type="match status" value="1"/>
</dbReference>
<dbReference type="CDD" id="cd16282">
    <property type="entry name" value="metallo-hydrolase-like_MBL-fold"/>
    <property type="match status" value="1"/>
</dbReference>
<dbReference type="PANTHER" id="PTHR42951">
    <property type="entry name" value="METALLO-BETA-LACTAMASE DOMAIN-CONTAINING"/>
    <property type="match status" value="1"/>
</dbReference>
<dbReference type="GO" id="GO:0017001">
    <property type="term" value="P:antibiotic catabolic process"/>
    <property type="evidence" value="ECO:0007669"/>
    <property type="project" value="UniProtKB-ARBA"/>
</dbReference>
<dbReference type="InterPro" id="IPR001279">
    <property type="entry name" value="Metallo-B-lactamas"/>
</dbReference>
<accession>A0A6S6UK97</accession>
<dbReference type="EMBL" id="CACVAT010000571">
    <property type="protein sequence ID" value="CAA6830277.1"/>
    <property type="molecule type" value="Genomic_DNA"/>
</dbReference>